<name>A0AAW0GH05_9APHY</name>
<comment type="caution">
    <text evidence="2">The sequence shown here is derived from an EMBL/GenBank/DDBJ whole genome shotgun (WGS) entry which is preliminary data.</text>
</comment>
<dbReference type="Gene3D" id="3.90.1200.10">
    <property type="match status" value="1"/>
</dbReference>
<evidence type="ECO:0000313" key="3">
    <source>
        <dbReference type="Proteomes" id="UP001385951"/>
    </source>
</evidence>
<dbReference type="PANTHER" id="PTHR21310:SF55">
    <property type="entry name" value="AMINOGLYCOSIDE PHOSPHOTRANSFERASE DOMAIN-CONTAINING PROTEIN"/>
    <property type="match status" value="1"/>
</dbReference>
<dbReference type="InterPro" id="IPR002575">
    <property type="entry name" value="Aminoglycoside_PTrfase"/>
</dbReference>
<evidence type="ECO:0000313" key="2">
    <source>
        <dbReference type="EMBL" id="KAK7688270.1"/>
    </source>
</evidence>
<dbReference type="InterPro" id="IPR051678">
    <property type="entry name" value="AGP_Transferase"/>
</dbReference>
<dbReference type="PANTHER" id="PTHR21310">
    <property type="entry name" value="AMINOGLYCOSIDE PHOSPHOTRANSFERASE-RELATED-RELATED"/>
    <property type="match status" value="1"/>
</dbReference>
<reference evidence="2 3" key="1">
    <citation type="submission" date="2022-09" db="EMBL/GenBank/DDBJ databases">
        <authorList>
            <person name="Palmer J.M."/>
        </authorList>
    </citation>
    <scope>NUCLEOTIDE SEQUENCE [LARGE SCALE GENOMIC DNA]</scope>
    <source>
        <strain evidence="2 3">DSM 7382</strain>
    </source>
</reference>
<dbReference type="SUPFAM" id="SSF56112">
    <property type="entry name" value="Protein kinase-like (PK-like)"/>
    <property type="match status" value="1"/>
</dbReference>
<dbReference type="Proteomes" id="UP001385951">
    <property type="component" value="Unassembled WGS sequence"/>
</dbReference>
<gene>
    <name evidence="2" type="ORF">QCA50_008640</name>
</gene>
<protein>
    <recommendedName>
        <fullName evidence="1">Aminoglycoside phosphotransferase domain-containing protein</fullName>
    </recommendedName>
</protein>
<keyword evidence="3" id="KW-1185">Reference proteome</keyword>
<feature type="domain" description="Aminoglycoside phosphotransferase" evidence="1">
    <location>
        <begin position="101"/>
        <end position="289"/>
    </location>
</feature>
<dbReference type="Pfam" id="PF01636">
    <property type="entry name" value="APH"/>
    <property type="match status" value="1"/>
</dbReference>
<dbReference type="InterPro" id="IPR011009">
    <property type="entry name" value="Kinase-like_dom_sf"/>
</dbReference>
<dbReference type="CDD" id="cd05120">
    <property type="entry name" value="APH_ChoK_like"/>
    <property type="match status" value="1"/>
</dbReference>
<dbReference type="EMBL" id="JASBNA010000011">
    <property type="protein sequence ID" value="KAK7688270.1"/>
    <property type="molecule type" value="Genomic_DNA"/>
</dbReference>
<sequence length="303" mass="34309">MDQWSSRHRAKSPCISESVLLELKKAIRSSKPAIGVSTNGSFLTPFLWRLWTSLWLSLPISWRRATYQLLENIGNRKWGRPPGTAQQLPLGLYIKFGQAEHIKSEALATMFVANHTTIPVPTVLDVVPHIKGAAMIMTALPGDTAGLALHIGELSREVFEDTMRDWLSQLRSLPTPSGDAVSSYTGGQLRCCRVQDERFGPFPTISAFHKYIGVGLLSKAYTKQHRIYFTHGDLHLHNILTRDGRITGLLDWECAGWWPEYWEYTIAMYFHRMSPSWSAAFNSIFPGYGEELEAEMAIWEILD</sequence>
<organism evidence="2 3">
    <name type="scientific">Cerrena zonata</name>
    <dbReference type="NCBI Taxonomy" id="2478898"/>
    <lineage>
        <taxon>Eukaryota</taxon>
        <taxon>Fungi</taxon>
        <taxon>Dikarya</taxon>
        <taxon>Basidiomycota</taxon>
        <taxon>Agaricomycotina</taxon>
        <taxon>Agaricomycetes</taxon>
        <taxon>Polyporales</taxon>
        <taxon>Cerrenaceae</taxon>
        <taxon>Cerrena</taxon>
    </lineage>
</organism>
<accession>A0AAW0GH05</accession>
<evidence type="ECO:0000259" key="1">
    <source>
        <dbReference type="Pfam" id="PF01636"/>
    </source>
</evidence>
<dbReference type="AlphaFoldDB" id="A0AAW0GH05"/>
<proteinExistence type="predicted"/>